<organism evidence="1 2">
    <name type="scientific">Microbulbifer okhotskensis</name>
    <dbReference type="NCBI Taxonomy" id="2926617"/>
    <lineage>
        <taxon>Bacteria</taxon>
        <taxon>Pseudomonadati</taxon>
        <taxon>Pseudomonadota</taxon>
        <taxon>Gammaproteobacteria</taxon>
        <taxon>Cellvibrionales</taxon>
        <taxon>Microbulbiferaceae</taxon>
        <taxon>Microbulbifer</taxon>
    </lineage>
</organism>
<dbReference type="InterPro" id="IPR019289">
    <property type="entry name" value="Phage_tail_E/E"/>
</dbReference>
<dbReference type="AlphaFoldDB" id="A0A9X2EJ01"/>
<dbReference type="Pfam" id="PF10109">
    <property type="entry name" value="Phage_TAC_7"/>
    <property type="match status" value="1"/>
</dbReference>
<proteinExistence type="predicted"/>
<protein>
    <submittedName>
        <fullName evidence="1">Phage tail assembly protein</fullName>
    </submittedName>
</protein>
<gene>
    <name evidence="1" type="ORF">MO867_02180</name>
</gene>
<reference evidence="1" key="1">
    <citation type="journal article" date="2022" name="Arch. Microbiol.">
        <title>Microbulbifer okhotskensis sp. nov., isolated from a deep bottom sediment of the Okhotsk Sea.</title>
        <authorList>
            <person name="Romanenko L."/>
            <person name="Kurilenko V."/>
            <person name="Otstavnykh N."/>
            <person name="Velansky P."/>
            <person name="Isaeva M."/>
            <person name="Mikhailov V."/>
        </authorList>
    </citation>
    <scope>NUCLEOTIDE SEQUENCE</scope>
    <source>
        <strain evidence="1">OS29</strain>
    </source>
</reference>
<comment type="caution">
    <text evidence="1">The sequence shown here is derived from an EMBL/GenBank/DDBJ whole genome shotgun (WGS) entry which is preliminary data.</text>
</comment>
<evidence type="ECO:0000313" key="2">
    <source>
        <dbReference type="Proteomes" id="UP001139028"/>
    </source>
</evidence>
<evidence type="ECO:0000313" key="1">
    <source>
        <dbReference type="EMBL" id="MCO1333139.1"/>
    </source>
</evidence>
<name>A0A9X2EJ01_9GAMM</name>
<dbReference type="RefSeq" id="WP_252464308.1">
    <property type="nucleotide sequence ID" value="NZ_JALBWM010000005.1"/>
</dbReference>
<dbReference type="Proteomes" id="UP001139028">
    <property type="component" value="Unassembled WGS sequence"/>
</dbReference>
<keyword evidence="2" id="KW-1185">Reference proteome</keyword>
<dbReference type="EMBL" id="JALBWM010000005">
    <property type="protein sequence ID" value="MCO1333139.1"/>
    <property type="molecule type" value="Genomic_DNA"/>
</dbReference>
<sequence>MDKLKIELTHPISIDGTKVSVLQLRRPKVRDMLSVEKSVENDAEKEIQLFANLCELTPENLLDLDMADYSKLQKAYQDFLS</sequence>
<accession>A0A9X2EJ01</accession>